<comment type="similarity">
    <text evidence="1">Belongs to the UPF0166 family.</text>
</comment>
<evidence type="ECO:0000313" key="2">
    <source>
        <dbReference type="EMBL" id="OFC72418.1"/>
    </source>
</evidence>
<sequence length="107" mass="11889">MKGIVITFCTTQGRTLEDSTVAEWLMASAKRMNLSGATVNGSISSFGHHGEFHATNMYDSYDQPVQITMVVSESERDELMAAIKATGARLFYTQHPVDYGYTDEENQ</sequence>
<dbReference type="InterPro" id="IPR011322">
    <property type="entry name" value="N-reg_PII-like_a/b"/>
</dbReference>
<dbReference type="SUPFAM" id="SSF54913">
    <property type="entry name" value="GlnB-like"/>
    <property type="match status" value="1"/>
</dbReference>
<dbReference type="AlphaFoldDB" id="A0A1E7ZFX0"/>
<evidence type="ECO:0000313" key="3">
    <source>
        <dbReference type="Proteomes" id="UP000175691"/>
    </source>
</evidence>
<name>A0A1E7ZFX0_9ALTE</name>
<evidence type="ECO:0000256" key="1">
    <source>
        <dbReference type="ARBA" id="ARBA00010554"/>
    </source>
</evidence>
<dbReference type="RefSeq" id="WP_070123332.1">
    <property type="nucleotide sequence ID" value="NZ_MDHN01000004.1"/>
</dbReference>
<protein>
    <submittedName>
        <fullName evidence="2">Uncharacterized protein</fullName>
    </submittedName>
</protein>
<reference evidence="2 3" key="1">
    <citation type="submission" date="2016-08" db="EMBL/GenBank/DDBJ databases">
        <authorList>
            <person name="Seilhamer J.J."/>
        </authorList>
    </citation>
    <scope>NUCLEOTIDE SEQUENCE [LARGE SCALE GENOMIC DNA]</scope>
    <source>
        <strain evidence="2 3">KCTC 42603</strain>
    </source>
</reference>
<dbReference type="InterPro" id="IPR015867">
    <property type="entry name" value="N-reg_PII/ATP_PRibTrfase_C"/>
</dbReference>
<dbReference type="Proteomes" id="UP000175691">
    <property type="component" value="Unassembled WGS sequence"/>
</dbReference>
<dbReference type="Pfam" id="PF02641">
    <property type="entry name" value="DUF190"/>
    <property type="match status" value="1"/>
</dbReference>
<keyword evidence="3" id="KW-1185">Reference proteome</keyword>
<dbReference type="InterPro" id="IPR003793">
    <property type="entry name" value="UPF0166"/>
</dbReference>
<comment type="caution">
    <text evidence="2">The sequence shown here is derived from an EMBL/GenBank/DDBJ whole genome shotgun (WGS) entry which is preliminary data.</text>
</comment>
<dbReference type="Gene3D" id="3.30.70.120">
    <property type="match status" value="1"/>
</dbReference>
<dbReference type="STRING" id="1656094.BFC18_02305"/>
<dbReference type="EMBL" id="MDHN01000004">
    <property type="protein sequence ID" value="OFC72418.1"/>
    <property type="molecule type" value="Genomic_DNA"/>
</dbReference>
<gene>
    <name evidence="2" type="ORF">BFC18_02305</name>
</gene>
<organism evidence="2 3">
    <name type="scientific">Alteromonas confluentis</name>
    <dbReference type="NCBI Taxonomy" id="1656094"/>
    <lineage>
        <taxon>Bacteria</taxon>
        <taxon>Pseudomonadati</taxon>
        <taxon>Pseudomonadota</taxon>
        <taxon>Gammaproteobacteria</taxon>
        <taxon>Alteromonadales</taxon>
        <taxon>Alteromonadaceae</taxon>
        <taxon>Alteromonas/Salinimonas group</taxon>
        <taxon>Alteromonas</taxon>
    </lineage>
</organism>
<dbReference type="OrthoDB" id="5339790at2"/>
<proteinExistence type="inferred from homology"/>
<accession>A0A1E7ZFX0</accession>